<dbReference type="InterPro" id="IPR050416">
    <property type="entry name" value="FAD-linked_Oxidoreductase"/>
</dbReference>
<feature type="domain" description="FAD-binding PCMH-type" evidence="7">
    <location>
        <begin position="400"/>
        <end position="573"/>
    </location>
</feature>
<feature type="compositionally biased region" description="Low complexity" evidence="5">
    <location>
        <begin position="922"/>
        <end position="949"/>
    </location>
</feature>
<evidence type="ECO:0000259" key="7">
    <source>
        <dbReference type="PROSITE" id="PS51387"/>
    </source>
</evidence>
<dbReference type="PANTHER" id="PTHR42973">
    <property type="entry name" value="BINDING OXIDOREDUCTASE, PUTATIVE (AFU_ORTHOLOGUE AFUA_1G17690)-RELATED"/>
    <property type="match status" value="1"/>
</dbReference>
<dbReference type="GO" id="GO:0016491">
    <property type="term" value="F:oxidoreductase activity"/>
    <property type="evidence" value="ECO:0007669"/>
    <property type="project" value="UniProtKB-KW"/>
</dbReference>
<gene>
    <name evidence="8" type="ORF">IV203_010783</name>
</gene>
<dbReference type="InterPro" id="IPR006094">
    <property type="entry name" value="Oxid_FAD_bind_N"/>
</dbReference>
<comment type="cofactor">
    <cofactor evidence="1">
        <name>FAD</name>
        <dbReference type="ChEBI" id="CHEBI:57692"/>
    </cofactor>
</comment>
<accession>A0A9K3KYA8</accession>
<evidence type="ECO:0000256" key="2">
    <source>
        <dbReference type="ARBA" id="ARBA00022630"/>
    </source>
</evidence>
<dbReference type="Pfam" id="PF01565">
    <property type="entry name" value="FAD_binding_4"/>
    <property type="match status" value="1"/>
</dbReference>
<keyword evidence="4" id="KW-0560">Oxidoreductase</keyword>
<feature type="region of interest" description="Disordered" evidence="5">
    <location>
        <begin position="912"/>
        <end position="993"/>
    </location>
</feature>
<feature type="compositionally biased region" description="Polar residues" evidence="5">
    <location>
        <begin position="342"/>
        <end position="361"/>
    </location>
</feature>
<sequence>MFNMRTVRSLVVGVSLAVTNTSMANDEPSKSRASSSSASSIQRSMWPKSRRLEEVSGSEVPTTCTDIPNGYDAFDVAAEEAFLSRNEEDDCHTMIGTQDTYQHPIDDVYPSIEETTRFELCTSNDQTTRYIFSNGLPDHTVLSLVERPTHCVVPYAVALPINPVYDPNYKEEVPIAGPIAFNVFNGIPFVDPAWAVDNGFILTEEAWAGHANVRSFYWHYHTSRLPPNGNYPSQDELVGYAMDGFAIYGPLDNGAVSRQGLPLLLDECNGLVGDDGIYRYHMIRMEDIDFTAPMCNEQDPRVHNWKPVIGCFRGSTVTSRVWLDDGNRDGMTCQTIMDGKGPTSTTPEQPVEQPTGSGSQTSENLVACLEAITGAVVIDANDGATYVSASQCHNSARTDRVWQPKAIVKVDTAQQVADAVKCAIAANVKVTPRSGAHGFENEACSGELIIDVSGLESLEVVGDTSDRVVTFGAGHLHGQLYKKLSENYGWVVPGGTENSVGTAGLWLGCGRGPLTQIHGFTCDNMLAVEFVDAKGNIRVADANQDTDMFWMARGSGGEFPGIVTKFTVQAYDEPTEVWALKITFEANQIQTLIKIWSDRLETLSDPSRSMFTSIVGFQGAPILGMTCFSCDGSQKEFMKQQFDEITTAAGGGFGYNEWLGSWLDRLLAEDWDGYNTVEDLAVKEDWPEVWATLSNGGHLVYSSDEPNDAMLDVLQTALETYGDDFHLYLYSMIPSSSNTLLDTPYGGRDAKYIVHYKWIGSDTTYVKANLREISINMDNAGLQCKNYYNYADRSFPCAESSGEAWLEAHFSDVPRMQSIRAAEDPSLLFTSNFKLQKWDTNQYQYVGLPEVGDWGGTCTCPNGSVYRVGDNDDGCASLACVGGVSGTCSEANAGGEGYRVICDTSVTMAPAPTTTVNDDDPPVSVSAPIALSPSSPVSSPVAQLAPSSGSLGGGGGALGGGGAGGTSSGTQRPVDTSSSQAGGSGMDEIAPSVSPEDVFPPSFVLQIEGAAAAGSPTSCWSLTSTASRVVLFGLGFVALMLVV</sequence>
<feature type="region of interest" description="Disordered" evidence="5">
    <location>
        <begin position="337"/>
        <end position="361"/>
    </location>
</feature>
<evidence type="ECO:0000256" key="4">
    <source>
        <dbReference type="ARBA" id="ARBA00023002"/>
    </source>
</evidence>
<dbReference type="EMBL" id="JAGRRH010000018">
    <property type="protein sequence ID" value="KAG7351423.1"/>
    <property type="molecule type" value="Genomic_DNA"/>
</dbReference>
<dbReference type="InterPro" id="IPR016166">
    <property type="entry name" value="FAD-bd_PCMH"/>
</dbReference>
<proteinExistence type="predicted"/>
<dbReference type="PANTHER" id="PTHR42973:SF39">
    <property type="entry name" value="FAD-BINDING PCMH-TYPE DOMAIN-CONTAINING PROTEIN"/>
    <property type="match status" value="1"/>
</dbReference>
<keyword evidence="2" id="KW-0285">Flavoprotein</keyword>
<evidence type="ECO:0000313" key="9">
    <source>
        <dbReference type="Proteomes" id="UP000693970"/>
    </source>
</evidence>
<reference evidence="8" key="1">
    <citation type="journal article" date="2021" name="Sci. Rep.">
        <title>Diploid genomic architecture of Nitzschia inconspicua, an elite biomass production diatom.</title>
        <authorList>
            <person name="Oliver A."/>
            <person name="Podell S."/>
            <person name="Pinowska A."/>
            <person name="Traller J.C."/>
            <person name="Smith S.R."/>
            <person name="McClure R."/>
            <person name="Beliaev A."/>
            <person name="Bohutskyi P."/>
            <person name="Hill E.A."/>
            <person name="Rabines A."/>
            <person name="Zheng H."/>
            <person name="Allen L.Z."/>
            <person name="Kuo A."/>
            <person name="Grigoriev I.V."/>
            <person name="Allen A.E."/>
            <person name="Hazlebeck D."/>
            <person name="Allen E.E."/>
        </authorList>
    </citation>
    <scope>NUCLEOTIDE SEQUENCE</scope>
    <source>
        <strain evidence="8">Hildebrandi</strain>
    </source>
</reference>
<evidence type="ECO:0000256" key="5">
    <source>
        <dbReference type="SAM" id="MobiDB-lite"/>
    </source>
</evidence>
<dbReference type="AlphaFoldDB" id="A0A9K3KYA8"/>
<feature type="chain" id="PRO_5039896593" evidence="6">
    <location>
        <begin position="25"/>
        <end position="1043"/>
    </location>
</feature>
<feature type="signal peptide" evidence="6">
    <location>
        <begin position="1"/>
        <end position="24"/>
    </location>
</feature>
<reference evidence="8" key="2">
    <citation type="submission" date="2021-04" db="EMBL/GenBank/DDBJ databases">
        <authorList>
            <person name="Podell S."/>
        </authorList>
    </citation>
    <scope>NUCLEOTIDE SEQUENCE</scope>
    <source>
        <strain evidence="8">Hildebrandi</strain>
    </source>
</reference>
<dbReference type="OrthoDB" id="536979at2759"/>
<comment type="caution">
    <text evidence="8">The sequence shown here is derived from an EMBL/GenBank/DDBJ whole genome shotgun (WGS) entry which is preliminary data.</text>
</comment>
<keyword evidence="6" id="KW-0732">Signal</keyword>
<feature type="compositionally biased region" description="Low complexity" evidence="5">
    <location>
        <begin position="31"/>
        <end position="44"/>
    </location>
</feature>
<keyword evidence="3" id="KW-0274">FAD</keyword>
<keyword evidence="9" id="KW-1185">Reference proteome</keyword>
<evidence type="ECO:0000256" key="1">
    <source>
        <dbReference type="ARBA" id="ARBA00001974"/>
    </source>
</evidence>
<feature type="compositionally biased region" description="Gly residues" evidence="5">
    <location>
        <begin position="950"/>
        <end position="967"/>
    </location>
</feature>
<feature type="region of interest" description="Disordered" evidence="5">
    <location>
        <begin position="24"/>
        <end position="60"/>
    </location>
</feature>
<evidence type="ECO:0000256" key="3">
    <source>
        <dbReference type="ARBA" id="ARBA00022827"/>
    </source>
</evidence>
<organism evidence="8 9">
    <name type="scientific">Nitzschia inconspicua</name>
    <dbReference type="NCBI Taxonomy" id="303405"/>
    <lineage>
        <taxon>Eukaryota</taxon>
        <taxon>Sar</taxon>
        <taxon>Stramenopiles</taxon>
        <taxon>Ochrophyta</taxon>
        <taxon>Bacillariophyta</taxon>
        <taxon>Bacillariophyceae</taxon>
        <taxon>Bacillariophycidae</taxon>
        <taxon>Bacillariales</taxon>
        <taxon>Bacillariaceae</taxon>
        <taxon>Nitzschia</taxon>
    </lineage>
</organism>
<dbReference type="Proteomes" id="UP000693970">
    <property type="component" value="Unassembled WGS sequence"/>
</dbReference>
<dbReference type="PROSITE" id="PS51387">
    <property type="entry name" value="FAD_PCMH"/>
    <property type="match status" value="1"/>
</dbReference>
<protein>
    <submittedName>
        <fullName evidence="8">FAD linked oxidase-like protein</fullName>
    </submittedName>
</protein>
<dbReference type="GO" id="GO:0071949">
    <property type="term" value="F:FAD binding"/>
    <property type="evidence" value="ECO:0007669"/>
    <property type="project" value="InterPro"/>
</dbReference>
<feature type="compositionally biased region" description="Polar residues" evidence="5">
    <location>
        <begin position="971"/>
        <end position="981"/>
    </location>
</feature>
<name>A0A9K3KYA8_9STRA</name>
<evidence type="ECO:0000313" key="8">
    <source>
        <dbReference type="EMBL" id="KAG7351423.1"/>
    </source>
</evidence>
<evidence type="ECO:0000256" key="6">
    <source>
        <dbReference type="SAM" id="SignalP"/>
    </source>
</evidence>